<keyword evidence="2" id="KW-1185">Reference proteome</keyword>
<evidence type="ECO:0000313" key="2">
    <source>
        <dbReference type="Proteomes" id="UP001158049"/>
    </source>
</evidence>
<reference evidence="1 2" key="1">
    <citation type="submission" date="2017-05" db="EMBL/GenBank/DDBJ databases">
        <authorList>
            <person name="Varghese N."/>
            <person name="Submissions S."/>
        </authorList>
    </citation>
    <scope>NUCLEOTIDE SEQUENCE [LARGE SCALE GENOMIC DNA]</scope>
    <source>
        <strain evidence="1 2">DSM 26001</strain>
    </source>
</reference>
<name>A0ABY1QJS3_9BURK</name>
<dbReference type="Proteomes" id="UP001158049">
    <property type="component" value="Unassembled WGS sequence"/>
</dbReference>
<dbReference type="EMBL" id="FXUL01000018">
    <property type="protein sequence ID" value="SMP72557.1"/>
    <property type="molecule type" value="Genomic_DNA"/>
</dbReference>
<proteinExistence type="predicted"/>
<sequence>MKTTLDQPGVTNEQATAEAKAFVQQLDKALEAYSNEGILVLNSGAAMNKPAANDITANVAANMGIKLQN</sequence>
<organism evidence="1 2">
    <name type="scientific">Noviherbaspirillum suwonense</name>
    <dbReference type="NCBI Taxonomy" id="1224511"/>
    <lineage>
        <taxon>Bacteria</taxon>
        <taxon>Pseudomonadati</taxon>
        <taxon>Pseudomonadota</taxon>
        <taxon>Betaproteobacteria</taxon>
        <taxon>Burkholderiales</taxon>
        <taxon>Oxalobacteraceae</taxon>
        <taxon>Noviherbaspirillum</taxon>
    </lineage>
</organism>
<comment type="caution">
    <text evidence="1">The sequence shown here is derived from an EMBL/GenBank/DDBJ whole genome shotgun (WGS) entry which is preliminary data.</text>
</comment>
<gene>
    <name evidence="1" type="ORF">SAMN06295970_11859</name>
</gene>
<protein>
    <submittedName>
        <fullName evidence="1">Type-F conjugative transfer system protein (TrbI_Ftype)</fullName>
    </submittedName>
</protein>
<accession>A0ABY1QJS3</accession>
<evidence type="ECO:0000313" key="1">
    <source>
        <dbReference type="EMBL" id="SMP72557.1"/>
    </source>
</evidence>